<feature type="region of interest" description="Disordered" evidence="1">
    <location>
        <begin position="31"/>
        <end position="85"/>
    </location>
</feature>
<sequence>MILPRNFTRPTSSYHCHEAYPLETPDTGYTWSEPSSHLRISSSDTVTRNKSSDVSPSSANGLASSDHVTRSKPPSVSPSSTNSLPISVKHTTSSFDWSSVIHSEVLKAPEAIHRATDTGFILPTTSVTDVSTRVNMPLSSTVSASSVFATSTVISISSVSAVFTLPTAIPVPTVPNNPSSTTLDAPTSTTEAGNKGTTVGVTVGYIGGAILGAAAVAVCLVFISRWYRSKQTKYRTNHCTQDVSHFSD</sequence>
<evidence type="ECO:0000313" key="4">
    <source>
        <dbReference type="Proteomes" id="UP000054383"/>
    </source>
</evidence>
<keyword evidence="4" id="KW-1185">Reference proteome</keyword>
<protein>
    <recommendedName>
        <fullName evidence="5">Mid2 domain-containing protein</fullName>
    </recommendedName>
</protein>
<evidence type="ECO:0000256" key="2">
    <source>
        <dbReference type="SAM" id="Phobius"/>
    </source>
</evidence>
<organism evidence="3 4">
    <name type="scientific">Talaromyces islandicus</name>
    <name type="common">Penicillium islandicum</name>
    <dbReference type="NCBI Taxonomy" id="28573"/>
    <lineage>
        <taxon>Eukaryota</taxon>
        <taxon>Fungi</taxon>
        <taxon>Dikarya</taxon>
        <taxon>Ascomycota</taxon>
        <taxon>Pezizomycotina</taxon>
        <taxon>Eurotiomycetes</taxon>
        <taxon>Eurotiomycetidae</taxon>
        <taxon>Eurotiales</taxon>
        <taxon>Trichocomaceae</taxon>
        <taxon>Talaromyces</taxon>
        <taxon>Talaromyces sect. Islandici</taxon>
    </lineage>
</organism>
<dbReference type="EMBL" id="CVMT01000019">
    <property type="protein sequence ID" value="CRG92807.1"/>
    <property type="molecule type" value="Genomic_DNA"/>
</dbReference>
<evidence type="ECO:0000313" key="3">
    <source>
        <dbReference type="EMBL" id="CRG92807.1"/>
    </source>
</evidence>
<feature type="compositionally biased region" description="Polar residues" evidence="1">
    <location>
        <begin position="31"/>
        <end position="63"/>
    </location>
</feature>
<feature type="transmembrane region" description="Helical" evidence="2">
    <location>
        <begin position="203"/>
        <end position="223"/>
    </location>
</feature>
<name>A0A0U1MB04_TALIS</name>
<reference evidence="3 4" key="1">
    <citation type="submission" date="2015-04" db="EMBL/GenBank/DDBJ databases">
        <authorList>
            <person name="Syromyatnikov M.Y."/>
            <person name="Popov V.N."/>
        </authorList>
    </citation>
    <scope>NUCLEOTIDE SEQUENCE [LARGE SCALE GENOMIC DNA]</scope>
    <source>
        <strain evidence="3">WF-38-12</strain>
    </source>
</reference>
<gene>
    <name evidence="3" type="ORF">PISL3812_09876</name>
</gene>
<keyword evidence="2" id="KW-0812">Transmembrane</keyword>
<dbReference type="Proteomes" id="UP000054383">
    <property type="component" value="Unassembled WGS sequence"/>
</dbReference>
<accession>A0A0U1MB04</accession>
<keyword evidence="2" id="KW-0472">Membrane</keyword>
<dbReference type="AlphaFoldDB" id="A0A0U1MB04"/>
<evidence type="ECO:0000256" key="1">
    <source>
        <dbReference type="SAM" id="MobiDB-lite"/>
    </source>
</evidence>
<evidence type="ECO:0008006" key="5">
    <source>
        <dbReference type="Google" id="ProtNLM"/>
    </source>
</evidence>
<keyword evidence="2" id="KW-1133">Transmembrane helix</keyword>
<dbReference type="OrthoDB" id="10543108at2759"/>
<feature type="transmembrane region" description="Helical" evidence="2">
    <location>
        <begin position="146"/>
        <end position="169"/>
    </location>
</feature>
<proteinExistence type="predicted"/>
<feature type="compositionally biased region" description="Polar residues" evidence="1">
    <location>
        <begin position="72"/>
        <end position="85"/>
    </location>
</feature>